<protein>
    <submittedName>
        <fullName evidence="1">Uncharacterized protein</fullName>
    </submittedName>
</protein>
<organism evidence="1 2">
    <name type="scientific">Algoriphagus pacificus</name>
    <dbReference type="NCBI Taxonomy" id="2811234"/>
    <lineage>
        <taxon>Bacteria</taxon>
        <taxon>Pseudomonadati</taxon>
        <taxon>Bacteroidota</taxon>
        <taxon>Cytophagia</taxon>
        <taxon>Cytophagales</taxon>
        <taxon>Cyclobacteriaceae</taxon>
        <taxon>Algoriphagus</taxon>
    </lineage>
</organism>
<evidence type="ECO:0000313" key="1">
    <source>
        <dbReference type="EMBL" id="MBN7817297.1"/>
    </source>
</evidence>
<dbReference type="RefSeq" id="WP_206587972.1">
    <property type="nucleotide sequence ID" value="NZ_JAFKCU010000005.1"/>
</dbReference>
<comment type="caution">
    <text evidence="1">The sequence shown here is derived from an EMBL/GenBank/DDBJ whole genome shotgun (WGS) entry which is preliminary data.</text>
</comment>
<gene>
    <name evidence="1" type="ORF">J0A69_17795</name>
</gene>
<name>A0ABS3CJL6_9BACT</name>
<accession>A0ABS3CJL6</accession>
<reference evidence="1 2" key="1">
    <citation type="submission" date="2021-03" db="EMBL/GenBank/DDBJ databases">
        <title>novel species isolated from a fishpond in China.</title>
        <authorList>
            <person name="Lu H."/>
            <person name="Cai Z."/>
        </authorList>
    </citation>
    <scope>NUCLEOTIDE SEQUENCE [LARGE SCALE GENOMIC DNA]</scope>
    <source>
        <strain evidence="1 2">YJ13C</strain>
    </source>
</reference>
<dbReference type="EMBL" id="JAFKCU010000005">
    <property type="protein sequence ID" value="MBN7817297.1"/>
    <property type="molecule type" value="Genomic_DNA"/>
</dbReference>
<evidence type="ECO:0000313" key="2">
    <source>
        <dbReference type="Proteomes" id="UP000664480"/>
    </source>
</evidence>
<keyword evidence="2" id="KW-1185">Reference proteome</keyword>
<dbReference type="Proteomes" id="UP000664480">
    <property type="component" value="Unassembled WGS sequence"/>
</dbReference>
<proteinExistence type="predicted"/>
<sequence>MKSFLKLALFFFFWGIPHKQKESVQADENCQIMEVEVAISEDSAMYHLMNFHRID</sequence>